<reference evidence="2 3" key="1">
    <citation type="journal article" date="2024" name="Front. Microbiol.">
        <title>Novel thermophilic genera Geochorda gen. nov. and Carboxydochorda gen. nov. from the deep terrestrial subsurface reveal the ecophysiological diversity in the class Limnochordia.</title>
        <authorList>
            <person name="Karnachuk O.V."/>
            <person name="Lukina A.P."/>
            <person name="Avakyan M.R."/>
            <person name="Kadnikov V.V."/>
            <person name="Begmatov S."/>
            <person name="Beletsky A.V."/>
            <person name="Vlasova K.G."/>
            <person name="Novikov A.A."/>
            <person name="Shcherbakova V.A."/>
            <person name="Mardanov A.V."/>
            <person name="Ravin N.V."/>
        </authorList>
    </citation>
    <scope>NUCLEOTIDE SEQUENCE [LARGE SCALE GENOMIC DNA]</scope>
    <source>
        <strain evidence="2 3">L945</strain>
    </source>
</reference>
<proteinExistence type="predicted"/>
<accession>A0ABZ1BV50</accession>
<gene>
    <name evidence="2" type="ORF">U7230_07900</name>
</gene>
<dbReference type="RefSeq" id="WP_324715306.1">
    <property type="nucleotide sequence ID" value="NZ_CP141615.1"/>
</dbReference>
<sequence>MSTAVLLGCVLGALAVSDVRQFAARREWTALTASVALWLAGIGLAVANAMGVELPSLTSVLVHLVRPLGTWIP</sequence>
<name>A0ABZ1BV50_9FIRM</name>
<dbReference type="Proteomes" id="UP001332192">
    <property type="component" value="Chromosome"/>
</dbReference>
<keyword evidence="1" id="KW-1133">Transmembrane helix</keyword>
<keyword evidence="3" id="KW-1185">Reference proteome</keyword>
<organism evidence="2 3">
    <name type="scientific">Carboxydichorda subterranea</name>
    <dbReference type="NCBI Taxonomy" id="3109565"/>
    <lineage>
        <taxon>Bacteria</taxon>
        <taxon>Bacillati</taxon>
        <taxon>Bacillota</taxon>
        <taxon>Limnochordia</taxon>
        <taxon>Limnochordales</taxon>
        <taxon>Geochordaceae</taxon>
        <taxon>Carboxydichorda</taxon>
    </lineage>
</organism>
<feature type="transmembrane region" description="Helical" evidence="1">
    <location>
        <begin position="31"/>
        <end position="51"/>
    </location>
</feature>
<dbReference type="EMBL" id="CP141615">
    <property type="protein sequence ID" value="WRP16033.1"/>
    <property type="molecule type" value="Genomic_DNA"/>
</dbReference>
<evidence type="ECO:0000256" key="1">
    <source>
        <dbReference type="SAM" id="Phobius"/>
    </source>
</evidence>
<keyword evidence="1" id="KW-0472">Membrane</keyword>
<evidence type="ECO:0000313" key="2">
    <source>
        <dbReference type="EMBL" id="WRP16033.1"/>
    </source>
</evidence>
<keyword evidence="1" id="KW-0812">Transmembrane</keyword>
<evidence type="ECO:0000313" key="3">
    <source>
        <dbReference type="Proteomes" id="UP001332192"/>
    </source>
</evidence>
<protein>
    <submittedName>
        <fullName evidence="2">Uncharacterized protein</fullName>
    </submittedName>
</protein>